<gene>
    <name evidence="2" type="ORF">Arub01_54350</name>
</gene>
<evidence type="ECO:0000313" key="3">
    <source>
        <dbReference type="Proteomes" id="UP001165124"/>
    </source>
</evidence>
<dbReference type="EMBL" id="BSRZ01000020">
    <property type="protein sequence ID" value="GLW67192.1"/>
    <property type="molecule type" value="Genomic_DNA"/>
</dbReference>
<proteinExistence type="predicted"/>
<protein>
    <submittedName>
        <fullName evidence="2">Uncharacterized protein</fullName>
    </submittedName>
</protein>
<sequence>MIMPLHRLRSSVRGRSAWPRPRTWSNATRTSLEAGERIGASVAQWAHVRLFSPWRCDIDPAAAARLGAPAAAVFLETAVLVLWSRAIGVVGGAGVMTQVVVVLLPAGWLRGRP</sequence>
<keyword evidence="3" id="KW-1185">Reference proteome</keyword>
<comment type="caution">
    <text evidence="2">The sequence shown here is derived from an EMBL/GenBank/DDBJ whole genome shotgun (WGS) entry which is preliminary data.</text>
</comment>
<evidence type="ECO:0000313" key="2">
    <source>
        <dbReference type="EMBL" id="GLW67192.1"/>
    </source>
</evidence>
<feature type="transmembrane region" description="Helical" evidence="1">
    <location>
        <begin position="62"/>
        <end position="83"/>
    </location>
</feature>
<keyword evidence="1" id="KW-0472">Membrane</keyword>
<organism evidence="2 3">
    <name type="scientific">Actinomadura rubrobrunea</name>
    <dbReference type="NCBI Taxonomy" id="115335"/>
    <lineage>
        <taxon>Bacteria</taxon>
        <taxon>Bacillati</taxon>
        <taxon>Actinomycetota</taxon>
        <taxon>Actinomycetes</taxon>
        <taxon>Streptosporangiales</taxon>
        <taxon>Thermomonosporaceae</taxon>
        <taxon>Actinomadura</taxon>
    </lineage>
</organism>
<accession>A0A9W6Q074</accession>
<keyword evidence="1" id="KW-1133">Transmembrane helix</keyword>
<name>A0A9W6Q074_9ACTN</name>
<dbReference type="Proteomes" id="UP001165124">
    <property type="component" value="Unassembled WGS sequence"/>
</dbReference>
<evidence type="ECO:0000256" key="1">
    <source>
        <dbReference type="SAM" id="Phobius"/>
    </source>
</evidence>
<dbReference type="AlphaFoldDB" id="A0A9W6Q074"/>
<reference evidence="2" key="1">
    <citation type="submission" date="2023-02" db="EMBL/GenBank/DDBJ databases">
        <title>Actinomadura rubrobrunea NBRC 14622.</title>
        <authorList>
            <person name="Ichikawa N."/>
            <person name="Sato H."/>
            <person name="Tonouchi N."/>
        </authorList>
    </citation>
    <scope>NUCLEOTIDE SEQUENCE</scope>
    <source>
        <strain evidence="2">NBRC 14622</strain>
    </source>
</reference>
<keyword evidence="1" id="KW-0812">Transmembrane</keyword>
<feature type="transmembrane region" description="Helical" evidence="1">
    <location>
        <begin position="89"/>
        <end position="109"/>
    </location>
</feature>